<accession>A0A2W2B1X8</accession>
<gene>
    <name evidence="5" type="ORF">C1I92_21100</name>
</gene>
<keyword evidence="6" id="KW-1185">Reference proteome</keyword>
<dbReference type="GO" id="GO:0071949">
    <property type="term" value="F:FAD binding"/>
    <property type="evidence" value="ECO:0007669"/>
    <property type="project" value="InterPro"/>
</dbReference>
<dbReference type="InterPro" id="IPR036318">
    <property type="entry name" value="FAD-bd_PCMH-like_sf"/>
</dbReference>
<dbReference type="EMBL" id="POTW01000058">
    <property type="protein sequence ID" value="PZF81431.1"/>
    <property type="molecule type" value="Genomic_DNA"/>
</dbReference>
<dbReference type="InterPro" id="IPR002346">
    <property type="entry name" value="Mopterin_DH_FAD-bd"/>
</dbReference>
<dbReference type="InterPro" id="IPR016166">
    <property type="entry name" value="FAD-bd_PCMH"/>
</dbReference>
<dbReference type="GO" id="GO:0016491">
    <property type="term" value="F:oxidoreductase activity"/>
    <property type="evidence" value="ECO:0007669"/>
    <property type="project" value="UniProtKB-KW"/>
</dbReference>
<reference evidence="5 6" key="1">
    <citation type="submission" date="2018-01" db="EMBL/GenBank/DDBJ databases">
        <title>Draft genome sequence of Jiangella sp. GTF31.</title>
        <authorList>
            <person name="Sahin N."/>
            <person name="Ay H."/>
            <person name="Saygin H."/>
        </authorList>
    </citation>
    <scope>NUCLEOTIDE SEQUENCE [LARGE SCALE GENOMIC DNA]</scope>
    <source>
        <strain evidence="5 6">GTF31</strain>
    </source>
</reference>
<dbReference type="SMART" id="SM01092">
    <property type="entry name" value="CO_deh_flav_C"/>
    <property type="match status" value="1"/>
</dbReference>
<dbReference type="RefSeq" id="WP_111256623.1">
    <property type="nucleotide sequence ID" value="NZ_POTW01000058.1"/>
</dbReference>
<dbReference type="InterPro" id="IPR016169">
    <property type="entry name" value="FAD-bd_PCMH_sub2"/>
</dbReference>
<feature type="domain" description="FAD-binding PCMH-type" evidence="4">
    <location>
        <begin position="1"/>
        <end position="177"/>
    </location>
</feature>
<dbReference type="Pfam" id="PF03450">
    <property type="entry name" value="CO_deh_flav_C"/>
    <property type="match status" value="1"/>
</dbReference>
<organism evidence="5 6">
    <name type="scientific">Jiangella anatolica</name>
    <dbReference type="NCBI Taxonomy" id="2670374"/>
    <lineage>
        <taxon>Bacteria</taxon>
        <taxon>Bacillati</taxon>
        <taxon>Actinomycetota</taxon>
        <taxon>Actinomycetes</taxon>
        <taxon>Jiangellales</taxon>
        <taxon>Jiangellaceae</taxon>
        <taxon>Jiangella</taxon>
    </lineage>
</organism>
<dbReference type="PROSITE" id="PS51387">
    <property type="entry name" value="FAD_PCMH"/>
    <property type="match status" value="1"/>
</dbReference>
<keyword evidence="1" id="KW-0285">Flavoprotein</keyword>
<evidence type="ECO:0000313" key="6">
    <source>
        <dbReference type="Proteomes" id="UP000248764"/>
    </source>
</evidence>
<comment type="caution">
    <text evidence="5">The sequence shown here is derived from an EMBL/GenBank/DDBJ whole genome shotgun (WGS) entry which is preliminary data.</text>
</comment>
<dbReference type="AlphaFoldDB" id="A0A2W2B1X8"/>
<dbReference type="InterPro" id="IPR016167">
    <property type="entry name" value="FAD-bd_PCMH_sub1"/>
</dbReference>
<dbReference type="Pfam" id="PF00941">
    <property type="entry name" value="FAD_binding_5"/>
    <property type="match status" value="1"/>
</dbReference>
<evidence type="ECO:0000259" key="4">
    <source>
        <dbReference type="PROSITE" id="PS51387"/>
    </source>
</evidence>
<protein>
    <submittedName>
        <fullName evidence="5">Molybdopterin dehydrogenase</fullName>
    </submittedName>
</protein>
<dbReference type="InterPro" id="IPR051312">
    <property type="entry name" value="Diverse_Substr_Oxidored"/>
</dbReference>
<evidence type="ECO:0000313" key="5">
    <source>
        <dbReference type="EMBL" id="PZF81431.1"/>
    </source>
</evidence>
<keyword evidence="2" id="KW-0274">FAD</keyword>
<dbReference type="InterPro" id="IPR005107">
    <property type="entry name" value="CO_DH_flav_C"/>
</dbReference>
<dbReference type="Proteomes" id="UP000248764">
    <property type="component" value="Unassembled WGS sequence"/>
</dbReference>
<dbReference type="Gene3D" id="3.30.43.10">
    <property type="entry name" value="Uridine Diphospho-n-acetylenolpyruvylglucosamine Reductase, domain 2"/>
    <property type="match status" value="1"/>
</dbReference>
<evidence type="ECO:0000256" key="2">
    <source>
        <dbReference type="ARBA" id="ARBA00022827"/>
    </source>
</evidence>
<name>A0A2W2B1X8_9ACTN</name>
<dbReference type="SUPFAM" id="SSF56176">
    <property type="entry name" value="FAD-binding/transporter-associated domain-like"/>
    <property type="match status" value="1"/>
</dbReference>
<dbReference type="PANTHER" id="PTHR42659">
    <property type="entry name" value="XANTHINE DEHYDROGENASE SUBUNIT C-RELATED"/>
    <property type="match status" value="1"/>
</dbReference>
<evidence type="ECO:0000256" key="3">
    <source>
        <dbReference type="ARBA" id="ARBA00023002"/>
    </source>
</evidence>
<evidence type="ECO:0000256" key="1">
    <source>
        <dbReference type="ARBA" id="ARBA00022630"/>
    </source>
</evidence>
<proteinExistence type="predicted"/>
<dbReference type="InterPro" id="IPR036683">
    <property type="entry name" value="CO_DH_flav_C_dom_sf"/>
</dbReference>
<dbReference type="PANTHER" id="PTHR42659:SF2">
    <property type="entry name" value="XANTHINE DEHYDROGENASE SUBUNIT C-RELATED"/>
    <property type="match status" value="1"/>
</dbReference>
<dbReference type="SUPFAM" id="SSF55447">
    <property type="entry name" value="CO dehydrogenase flavoprotein C-terminal domain-like"/>
    <property type="match status" value="1"/>
</dbReference>
<dbReference type="Gene3D" id="3.30.390.50">
    <property type="entry name" value="CO dehydrogenase flavoprotein, C-terminal domain"/>
    <property type="match status" value="1"/>
</dbReference>
<sequence length="289" mass="30057">MKPAGFAYHRPATVDDAVAVLAEVSPAGKVLAGGQSLVPLLNMRLAAPEHLVDINRLTELAYVRVDGDEVTVGALARHADVEHDDAAYAVLPLLRDTLEHVAHPTIRNRGTTVGSIAHADPAGELTAVLTLLGGTATLRSMRGERTVAAADFFTGPLTTCADADELVTSVTFPVPEGRTGAVWTEVARRHGDYAVCGTGVVVTLDDDLRVAGARSAYVSMGPEPAVLDLTDAVAGAMYDDADWAAAGRLAAGRLEPDDDIHATAAYRSHLAEVLTARAAGDAARRAAVA</sequence>
<dbReference type="Gene3D" id="3.30.465.10">
    <property type="match status" value="1"/>
</dbReference>
<keyword evidence="3" id="KW-0560">Oxidoreductase</keyword>